<dbReference type="Proteomes" id="UP000032582">
    <property type="component" value="Unassembled WGS sequence"/>
</dbReference>
<sequence length="252" mass="28577">MSGFIVNRGYGEDEHLGGNILEGDPHTYSPTVWDYLIKRFALHSVLDVGAGMGYAANYFHRAGLQTLAVEGLESNVENSLYPSLKVDLTRSSVQCRVDLVHCQEVVEHIEEMFVDHLLQSFACGRILVMTHALPGQGGYHHVNLQPPEYWIEHLKRYNFEFLSIDTHRIRRMAEQDGAIYMAQSGMVLLTANVCRYNLNRTRLISVTLLAAQKRRFCSDGSDMCEQPAEQHIGQSGIIRRVQFCGFFPEMLP</sequence>
<dbReference type="EMBL" id="JZSH01000374">
    <property type="protein sequence ID" value="KJF76235.1"/>
    <property type="molecule type" value="Genomic_DNA"/>
</dbReference>
<dbReference type="AlphaFoldDB" id="A0A0D8L2U5"/>
<accession>A0A0D8L2U5</accession>
<dbReference type="PATRIC" id="fig|582.24.peg.6271"/>
<gene>
    <name evidence="1" type="ORF">UA45_19690</name>
</gene>
<dbReference type="Gene3D" id="3.40.50.150">
    <property type="entry name" value="Vaccinia Virus protein VP39"/>
    <property type="match status" value="1"/>
</dbReference>
<organism evidence="1 2">
    <name type="scientific">Morganella morganii</name>
    <name type="common">Proteus morganii</name>
    <dbReference type="NCBI Taxonomy" id="582"/>
    <lineage>
        <taxon>Bacteria</taxon>
        <taxon>Pseudomonadati</taxon>
        <taxon>Pseudomonadota</taxon>
        <taxon>Gammaproteobacteria</taxon>
        <taxon>Enterobacterales</taxon>
        <taxon>Morganellaceae</taxon>
        <taxon>Morganella</taxon>
    </lineage>
</organism>
<name>A0A0D8L2U5_MORMO</name>
<proteinExistence type="predicted"/>
<evidence type="ECO:0008006" key="3">
    <source>
        <dbReference type="Google" id="ProtNLM"/>
    </source>
</evidence>
<dbReference type="InterPro" id="IPR029063">
    <property type="entry name" value="SAM-dependent_MTases_sf"/>
</dbReference>
<evidence type="ECO:0000313" key="1">
    <source>
        <dbReference type="EMBL" id="KJF76235.1"/>
    </source>
</evidence>
<dbReference type="SUPFAM" id="SSF53335">
    <property type="entry name" value="S-adenosyl-L-methionine-dependent methyltransferases"/>
    <property type="match status" value="1"/>
</dbReference>
<reference evidence="1 2" key="1">
    <citation type="submission" date="2015-02" db="EMBL/GenBank/DDBJ databases">
        <title>Whole genome shotgun sequencing of cultured foodborne pathogen.</title>
        <authorList>
            <person name="Timme R."/>
            <person name="Allard M.W."/>
            <person name="Strain E."/>
            <person name="Evans P.S."/>
            <person name="Brown E."/>
        </authorList>
    </citation>
    <scope>NUCLEOTIDE SEQUENCE [LARGE SCALE GENOMIC DNA]</scope>
    <source>
        <strain evidence="1 2">GCSL-TSO-24</strain>
    </source>
</reference>
<comment type="caution">
    <text evidence="1">The sequence shown here is derived from an EMBL/GenBank/DDBJ whole genome shotgun (WGS) entry which is preliminary data.</text>
</comment>
<evidence type="ECO:0000313" key="2">
    <source>
        <dbReference type="Proteomes" id="UP000032582"/>
    </source>
</evidence>
<protein>
    <recommendedName>
        <fullName evidence="3">Class I SAM-dependent methyltransferase</fullName>
    </recommendedName>
</protein>